<dbReference type="GO" id="GO:0015074">
    <property type="term" value="P:DNA integration"/>
    <property type="evidence" value="ECO:0007669"/>
    <property type="project" value="InterPro"/>
</dbReference>
<keyword evidence="3" id="KW-1185">Reference proteome</keyword>
<dbReference type="GO" id="GO:0003676">
    <property type="term" value="F:nucleic acid binding"/>
    <property type="evidence" value="ECO:0007669"/>
    <property type="project" value="InterPro"/>
</dbReference>
<feature type="domain" description="Integrase catalytic" evidence="1">
    <location>
        <begin position="1"/>
        <end position="113"/>
    </location>
</feature>
<dbReference type="EMBL" id="BGPR01020517">
    <property type="protein sequence ID" value="GBN84837.1"/>
    <property type="molecule type" value="Genomic_DNA"/>
</dbReference>
<dbReference type="PANTHER" id="PTHR37984">
    <property type="entry name" value="PROTEIN CBG26694"/>
    <property type="match status" value="1"/>
</dbReference>
<comment type="caution">
    <text evidence="2">The sequence shown here is derived from an EMBL/GenBank/DDBJ whole genome shotgun (WGS) entry which is preliminary data.</text>
</comment>
<dbReference type="InterPro" id="IPR050951">
    <property type="entry name" value="Retrovirus_Pol_polyprotein"/>
</dbReference>
<reference evidence="2 3" key="1">
    <citation type="journal article" date="2019" name="Sci. Rep.">
        <title>Orb-weaving spider Araneus ventricosus genome elucidates the spidroin gene catalogue.</title>
        <authorList>
            <person name="Kono N."/>
            <person name="Nakamura H."/>
            <person name="Ohtoshi R."/>
            <person name="Moran D.A.P."/>
            <person name="Shinohara A."/>
            <person name="Yoshida Y."/>
            <person name="Fujiwara M."/>
            <person name="Mori M."/>
            <person name="Tomita M."/>
            <person name="Arakawa K."/>
        </authorList>
    </citation>
    <scope>NUCLEOTIDE SEQUENCE [LARGE SCALE GENOMIC DNA]</scope>
</reference>
<dbReference type="OrthoDB" id="6431839at2759"/>
<protein>
    <recommendedName>
        <fullName evidence="1">Integrase catalytic domain-containing protein</fullName>
    </recommendedName>
</protein>
<dbReference type="PROSITE" id="PS50994">
    <property type="entry name" value="INTEGRASE"/>
    <property type="match status" value="1"/>
</dbReference>
<dbReference type="Proteomes" id="UP000499080">
    <property type="component" value="Unassembled WGS sequence"/>
</dbReference>
<dbReference type="Pfam" id="PF00665">
    <property type="entry name" value="rve"/>
    <property type="match status" value="1"/>
</dbReference>
<dbReference type="AlphaFoldDB" id="A0A4Y2S9U8"/>
<dbReference type="Gene3D" id="3.30.420.10">
    <property type="entry name" value="Ribonuclease H-like superfamily/Ribonuclease H"/>
    <property type="match status" value="1"/>
</dbReference>
<gene>
    <name evidence="2" type="ORF">AVEN_241920_1</name>
</gene>
<evidence type="ECO:0000313" key="2">
    <source>
        <dbReference type="EMBL" id="GBN84837.1"/>
    </source>
</evidence>
<organism evidence="2 3">
    <name type="scientific">Araneus ventricosus</name>
    <name type="common">Orbweaver spider</name>
    <name type="synonym">Epeira ventricosa</name>
    <dbReference type="NCBI Taxonomy" id="182803"/>
    <lineage>
        <taxon>Eukaryota</taxon>
        <taxon>Metazoa</taxon>
        <taxon>Ecdysozoa</taxon>
        <taxon>Arthropoda</taxon>
        <taxon>Chelicerata</taxon>
        <taxon>Arachnida</taxon>
        <taxon>Araneae</taxon>
        <taxon>Araneomorphae</taxon>
        <taxon>Entelegynae</taxon>
        <taxon>Araneoidea</taxon>
        <taxon>Araneidae</taxon>
        <taxon>Araneus</taxon>
    </lineage>
</organism>
<evidence type="ECO:0000313" key="3">
    <source>
        <dbReference type="Proteomes" id="UP000499080"/>
    </source>
</evidence>
<dbReference type="SUPFAM" id="SSF53098">
    <property type="entry name" value="Ribonuclease H-like"/>
    <property type="match status" value="1"/>
</dbReference>
<accession>A0A4Y2S9U8</accession>
<proteinExistence type="predicted"/>
<evidence type="ECO:0000259" key="1">
    <source>
        <dbReference type="PROSITE" id="PS50994"/>
    </source>
</evidence>
<name>A0A4Y2S9U8_ARAVE</name>
<dbReference type="InterPro" id="IPR012337">
    <property type="entry name" value="RNaseH-like_sf"/>
</dbReference>
<sequence length="113" mass="13021">MCLSSEYPDAIAVPNIESASVLDALLQIFSRTRFPKELQCDQGRSFISTLTTELLERFGVKVTHSSVYHPQINPIERFHRTLKRILRVLCLEEAPDWEKCIHPAFVCPTYRNS</sequence>
<dbReference type="InterPro" id="IPR001584">
    <property type="entry name" value="Integrase_cat-core"/>
</dbReference>
<dbReference type="InterPro" id="IPR036397">
    <property type="entry name" value="RNaseH_sf"/>
</dbReference>
<dbReference type="PANTHER" id="PTHR37984:SF15">
    <property type="entry name" value="INTEGRASE CATALYTIC DOMAIN-CONTAINING PROTEIN"/>
    <property type="match status" value="1"/>
</dbReference>